<feature type="domain" description="EngB-type G" evidence="5">
    <location>
        <begin position="104"/>
        <end position="285"/>
    </location>
</feature>
<organism evidence="6 7">
    <name type="scientific">Stachybotrys chartarum (strain CBS 109288 / IBT 7711)</name>
    <name type="common">Toxic black mold</name>
    <name type="synonym">Stilbospora chartarum</name>
    <dbReference type="NCBI Taxonomy" id="1280523"/>
    <lineage>
        <taxon>Eukaryota</taxon>
        <taxon>Fungi</taxon>
        <taxon>Dikarya</taxon>
        <taxon>Ascomycota</taxon>
        <taxon>Pezizomycotina</taxon>
        <taxon>Sordariomycetes</taxon>
        <taxon>Hypocreomycetidae</taxon>
        <taxon>Hypocreales</taxon>
        <taxon>Stachybotryaceae</taxon>
        <taxon>Stachybotrys</taxon>
    </lineage>
</organism>
<name>A0A084AFQ1_STACB</name>
<keyword evidence="4" id="KW-0342">GTP-binding</keyword>
<dbReference type="EMBL" id="KL648752">
    <property type="protein sequence ID" value="KEY64130.1"/>
    <property type="molecule type" value="Genomic_DNA"/>
</dbReference>
<reference evidence="6 7" key="1">
    <citation type="journal article" date="2014" name="BMC Genomics">
        <title>Comparative genome sequencing reveals chemotype-specific gene clusters in the toxigenic black mold Stachybotrys.</title>
        <authorList>
            <person name="Semeiks J."/>
            <person name="Borek D."/>
            <person name="Otwinowski Z."/>
            <person name="Grishin N.V."/>
        </authorList>
    </citation>
    <scope>NUCLEOTIDE SEQUENCE [LARGE SCALE GENOMIC DNA]</scope>
    <source>
        <strain evidence="7">CBS 109288 / IBT 7711</strain>
    </source>
</reference>
<evidence type="ECO:0000256" key="2">
    <source>
        <dbReference type="ARBA" id="ARBA00022741"/>
    </source>
</evidence>
<dbReference type="GO" id="GO:0005525">
    <property type="term" value="F:GTP binding"/>
    <property type="evidence" value="ECO:0007669"/>
    <property type="project" value="UniProtKB-KW"/>
</dbReference>
<proteinExistence type="predicted"/>
<dbReference type="SUPFAM" id="SSF52540">
    <property type="entry name" value="P-loop containing nucleoside triphosphate hydrolases"/>
    <property type="match status" value="1"/>
</dbReference>
<dbReference type="HOGENOM" id="CLU_033732_4_4_1"/>
<dbReference type="GO" id="GO:0046872">
    <property type="term" value="F:metal ion binding"/>
    <property type="evidence" value="ECO:0007669"/>
    <property type="project" value="UniProtKB-KW"/>
</dbReference>
<accession>A0A084AFQ1</accession>
<gene>
    <name evidence="6" type="ORF">S7711_07475</name>
</gene>
<keyword evidence="1" id="KW-0479">Metal-binding</keyword>
<keyword evidence="7" id="KW-1185">Reference proteome</keyword>
<evidence type="ECO:0000256" key="4">
    <source>
        <dbReference type="ARBA" id="ARBA00023134"/>
    </source>
</evidence>
<evidence type="ECO:0000256" key="3">
    <source>
        <dbReference type="ARBA" id="ARBA00022842"/>
    </source>
</evidence>
<evidence type="ECO:0000313" key="7">
    <source>
        <dbReference type="Proteomes" id="UP000028045"/>
    </source>
</evidence>
<evidence type="ECO:0000313" key="6">
    <source>
        <dbReference type="EMBL" id="KEY64130.1"/>
    </source>
</evidence>
<keyword evidence="2" id="KW-0547">Nucleotide-binding</keyword>
<dbReference type="Gene3D" id="3.40.50.300">
    <property type="entry name" value="P-loop containing nucleotide triphosphate hydrolases"/>
    <property type="match status" value="1"/>
</dbReference>
<dbReference type="PROSITE" id="PS51706">
    <property type="entry name" value="G_ENGB"/>
    <property type="match status" value="1"/>
</dbReference>
<sequence>MISSRVTLHRLGLSCQYQTFICCGAIPSTRSHPVWQRRQQRWKSYKQTIASSEMLRCRPESETLATKLTIAERQELASARRFFEEGYEFLYSAESFSQHSPNTHTPEIVVLGASNVGKSSFLNALIGRPNAARVSQKPGKTTMLNAFAVGPRPKLSNGLHDKGTSPPKHSLIVMDSPGYGYKSRSDWGHAVVEYIEKRSMLRGAVVLLSMEKKLLPEDRWILKTLAKSNTRTIVVLTKADKGGSHWATTCREQADVLRREMGELEQRLGNGWTKGSGWMPDIYVTAANMDSINKLGNGGGIGGVRLAILNMAGFNPKTEVEQKAEAVAYTGRIVSFDDICWKVAP</sequence>
<dbReference type="Pfam" id="PF01926">
    <property type="entry name" value="MMR_HSR1"/>
    <property type="match status" value="1"/>
</dbReference>
<evidence type="ECO:0000259" key="5">
    <source>
        <dbReference type="PROSITE" id="PS51706"/>
    </source>
</evidence>
<dbReference type="InterPro" id="IPR006073">
    <property type="entry name" value="GTP-bd"/>
</dbReference>
<dbReference type="OrthoDB" id="391988at2759"/>
<dbReference type="InterPro" id="IPR052279">
    <property type="entry name" value="EngB_GTPase"/>
</dbReference>
<dbReference type="InterPro" id="IPR027417">
    <property type="entry name" value="P-loop_NTPase"/>
</dbReference>
<dbReference type="Proteomes" id="UP000028045">
    <property type="component" value="Unassembled WGS sequence"/>
</dbReference>
<dbReference type="AlphaFoldDB" id="A0A084AFQ1"/>
<keyword evidence="3" id="KW-0460">Magnesium</keyword>
<dbReference type="GO" id="GO:0005739">
    <property type="term" value="C:mitochondrion"/>
    <property type="evidence" value="ECO:0007669"/>
    <property type="project" value="TreeGrafter"/>
</dbReference>
<dbReference type="PANTHER" id="PTHR46498:SF1">
    <property type="entry name" value="GTP-BINDING PROTEIN 8"/>
    <property type="match status" value="1"/>
</dbReference>
<dbReference type="InterPro" id="IPR030393">
    <property type="entry name" value="G_ENGB_dom"/>
</dbReference>
<evidence type="ECO:0000256" key="1">
    <source>
        <dbReference type="ARBA" id="ARBA00022723"/>
    </source>
</evidence>
<protein>
    <recommendedName>
        <fullName evidence="5">EngB-type G domain-containing protein</fullName>
    </recommendedName>
</protein>
<dbReference type="PANTHER" id="PTHR46498">
    <property type="entry name" value="GTP-BINDING PROTEIN 8"/>
    <property type="match status" value="1"/>
</dbReference>